<evidence type="ECO:0000256" key="1">
    <source>
        <dbReference type="SAM" id="MobiDB-lite"/>
    </source>
</evidence>
<comment type="caution">
    <text evidence="2">The sequence shown here is derived from an EMBL/GenBank/DDBJ whole genome shotgun (WGS) entry which is preliminary data.</text>
</comment>
<reference evidence="2 3" key="1">
    <citation type="journal article" date="2019" name="Sci. Rep.">
        <title>Orb-weaving spider Araneus ventricosus genome elucidates the spidroin gene catalogue.</title>
        <authorList>
            <person name="Kono N."/>
            <person name="Nakamura H."/>
            <person name="Ohtoshi R."/>
            <person name="Moran D.A.P."/>
            <person name="Shinohara A."/>
            <person name="Yoshida Y."/>
            <person name="Fujiwara M."/>
            <person name="Mori M."/>
            <person name="Tomita M."/>
            <person name="Arakawa K."/>
        </authorList>
    </citation>
    <scope>NUCLEOTIDE SEQUENCE [LARGE SCALE GENOMIC DNA]</scope>
</reference>
<dbReference type="OrthoDB" id="8117402at2759"/>
<proteinExistence type="predicted"/>
<sequence length="96" mass="10576">MKFKRSGSVADASRSGRAKTVTEEATSTQVLAAMVRSPISVQTGISQSSVMSNLPKLQILQYLTKDDPDLRVLQVVIEYTRECFGSKLVRLIVIEC</sequence>
<dbReference type="AlphaFoldDB" id="A0A4Y2RFT6"/>
<dbReference type="Proteomes" id="UP000499080">
    <property type="component" value="Unassembled WGS sequence"/>
</dbReference>
<keyword evidence="3" id="KW-1185">Reference proteome</keyword>
<feature type="region of interest" description="Disordered" evidence="1">
    <location>
        <begin position="1"/>
        <end position="25"/>
    </location>
</feature>
<protein>
    <submittedName>
        <fullName evidence="2">Uncharacterized protein</fullName>
    </submittedName>
</protein>
<accession>A0A4Y2RFT6</accession>
<evidence type="ECO:0000313" key="3">
    <source>
        <dbReference type="Proteomes" id="UP000499080"/>
    </source>
</evidence>
<name>A0A4Y2RFT6_ARAVE</name>
<evidence type="ECO:0000313" key="2">
    <source>
        <dbReference type="EMBL" id="GBN74119.1"/>
    </source>
</evidence>
<organism evidence="2 3">
    <name type="scientific">Araneus ventricosus</name>
    <name type="common">Orbweaver spider</name>
    <name type="synonym">Epeira ventricosa</name>
    <dbReference type="NCBI Taxonomy" id="182803"/>
    <lineage>
        <taxon>Eukaryota</taxon>
        <taxon>Metazoa</taxon>
        <taxon>Ecdysozoa</taxon>
        <taxon>Arthropoda</taxon>
        <taxon>Chelicerata</taxon>
        <taxon>Arachnida</taxon>
        <taxon>Araneae</taxon>
        <taxon>Araneomorphae</taxon>
        <taxon>Entelegynae</taxon>
        <taxon>Araneoidea</taxon>
        <taxon>Araneidae</taxon>
        <taxon>Araneus</taxon>
    </lineage>
</organism>
<dbReference type="EMBL" id="BGPR01144427">
    <property type="protein sequence ID" value="GBN74119.1"/>
    <property type="molecule type" value="Genomic_DNA"/>
</dbReference>
<gene>
    <name evidence="2" type="ORF">AVEN_239711_1</name>
</gene>